<keyword evidence="4" id="KW-1185">Reference proteome</keyword>
<dbReference type="EMBL" id="MU002588">
    <property type="protein sequence ID" value="KAF2785976.1"/>
    <property type="molecule type" value="Genomic_DNA"/>
</dbReference>
<keyword evidence="2" id="KW-0472">Membrane</keyword>
<dbReference type="Proteomes" id="UP000799757">
    <property type="component" value="Unassembled WGS sequence"/>
</dbReference>
<dbReference type="AlphaFoldDB" id="A0A6A6WPH1"/>
<protein>
    <submittedName>
        <fullName evidence="3">Uncharacterized protein</fullName>
    </submittedName>
</protein>
<evidence type="ECO:0000313" key="4">
    <source>
        <dbReference type="Proteomes" id="UP000799757"/>
    </source>
</evidence>
<accession>A0A6A6WPH1</accession>
<dbReference type="PANTHER" id="PTHR33365:SF6">
    <property type="entry name" value="OXIDASE USTYA"/>
    <property type="match status" value="1"/>
</dbReference>
<keyword evidence="2" id="KW-1133">Transmembrane helix</keyword>
<gene>
    <name evidence="3" type="ORF">K505DRAFT_368627</name>
</gene>
<sequence>MTSKSKSYEYAMLMSDDDSEEGQSPSIRRRQDLRWHSWALRGALYLVVGGSLLLNIVQFIRWLPSKRTIVLGDRSVTAYAHLSWTKPGEFEHNGIYDNANSTVTEEAWESLRYDLGSIALSDVYTEAIGLPKAQRFPWDQSKGLYFLNGYHGVHCLKILRLTLKELFAGKTPTTFHQGHSTHCLEALLQDVLCFADDTL</sequence>
<dbReference type="Pfam" id="PF11807">
    <property type="entry name" value="UstYa"/>
    <property type="match status" value="1"/>
</dbReference>
<evidence type="ECO:0000313" key="3">
    <source>
        <dbReference type="EMBL" id="KAF2785976.1"/>
    </source>
</evidence>
<dbReference type="InterPro" id="IPR021765">
    <property type="entry name" value="UstYa-like"/>
</dbReference>
<name>A0A6A6WPH1_9PLEO</name>
<reference evidence="3" key="1">
    <citation type="journal article" date="2020" name="Stud. Mycol.">
        <title>101 Dothideomycetes genomes: a test case for predicting lifestyles and emergence of pathogens.</title>
        <authorList>
            <person name="Haridas S."/>
            <person name="Albert R."/>
            <person name="Binder M."/>
            <person name="Bloem J."/>
            <person name="Labutti K."/>
            <person name="Salamov A."/>
            <person name="Andreopoulos B."/>
            <person name="Baker S."/>
            <person name="Barry K."/>
            <person name="Bills G."/>
            <person name="Bluhm B."/>
            <person name="Cannon C."/>
            <person name="Castanera R."/>
            <person name="Culley D."/>
            <person name="Daum C."/>
            <person name="Ezra D."/>
            <person name="Gonzalez J."/>
            <person name="Henrissat B."/>
            <person name="Kuo A."/>
            <person name="Liang C."/>
            <person name="Lipzen A."/>
            <person name="Lutzoni F."/>
            <person name="Magnuson J."/>
            <person name="Mondo S."/>
            <person name="Nolan M."/>
            <person name="Ohm R."/>
            <person name="Pangilinan J."/>
            <person name="Park H.-J."/>
            <person name="Ramirez L."/>
            <person name="Alfaro M."/>
            <person name="Sun H."/>
            <person name="Tritt A."/>
            <person name="Yoshinaga Y."/>
            <person name="Zwiers L.-H."/>
            <person name="Turgeon B."/>
            <person name="Goodwin S."/>
            <person name="Spatafora J."/>
            <person name="Crous P."/>
            <person name="Grigoriev I."/>
        </authorList>
    </citation>
    <scope>NUCLEOTIDE SEQUENCE</scope>
    <source>
        <strain evidence="3">CBS 109.77</strain>
    </source>
</reference>
<evidence type="ECO:0000256" key="1">
    <source>
        <dbReference type="ARBA" id="ARBA00035112"/>
    </source>
</evidence>
<keyword evidence="2" id="KW-0812">Transmembrane</keyword>
<proteinExistence type="inferred from homology"/>
<feature type="transmembrane region" description="Helical" evidence="2">
    <location>
        <begin position="38"/>
        <end position="57"/>
    </location>
</feature>
<dbReference type="PANTHER" id="PTHR33365">
    <property type="entry name" value="YALI0B05434P"/>
    <property type="match status" value="1"/>
</dbReference>
<comment type="similarity">
    <text evidence="1">Belongs to the ustYa family.</text>
</comment>
<dbReference type="OrthoDB" id="3687641at2759"/>
<evidence type="ECO:0000256" key="2">
    <source>
        <dbReference type="SAM" id="Phobius"/>
    </source>
</evidence>
<dbReference type="GO" id="GO:0043386">
    <property type="term" value="P:mycotoxin biosynthetic process"/>
    <property type="evidence" value="ECO:0007669"/>
    <property type="project" value="InterPro"/>
</dbReference>
<organism evidence="3 4">
    <name type="scientific">Melanomma pulvis-pyrius CBS 109.77</name>
    <dbReference type="NCBI Taxonomy" id="1314802"/>
    <lineage>
        <taxon>Eukaryota</taxon>
        <taxon>Fungi</taxon>
        <taxon>Dikarya</taxon>
        <taxon>Ascomycota</taxon>
        <taxon>Pezizomycotina</taxon>
        <taxon>Dothideomycetes</taxon>
        <taxon>Pleosporomycetidae</taxon>
        <taxon>Pleosporales</taxon>
        <taxon>Melanommataceae</taxon>
        <taxon>Melanomma</taxon>
    </lineage>
</organism>